<reference evidence="1 2" key="1">
    <citation type="submission" date="2016-08" db="EMBL/GenBank/DDBJ databases">
        <title>Campylobacter species from sea mammals.</title>
        <authorList>
            <person name="Gilbert M.J."/>
            <person name="Byrne B.A."/>
            <person name="Zomer A.L."/>
            <person name="Wagenaar J.A."/>
        </authorList>
    </citation>
    <scope>NUCLEOTIDE SEQUENCE [LARGE SCALE GENOMIC DNA]</scope>
    <source>
        <strain evidence="1 2">1105248</strain>
    </source>
</reference>
<name>A0AAX0LCV7_9BACT</name>
<dbReference type="Proteomes" id="UP000189728">
    <property type="component" value="Unassembled WGS sequence"/>
</dbReference>
<comment type="caution">
    <text evidence="1">The sequence shown here is derived from an EMBL/GenBank/DDBJ whole genome shotgun (WGS) entry which is preliminary data.</text>
</comment>
<dbReference type="EMBL" id="MCRK01000006">
    <property type="protein sequence ID" value="OPA82025.1"/>
    <property type="molecule type" value="Genomic_DNA"/>
</dbReference>
<protein>
    <submittedName>
        <fullName evidence="1">Uncharacterized protein</fullName>
    </submittedName>
</protein>
<sequence length="118" mass="13544">MILLFDLLTNYFNKAKELKFYQDIKAELSKIVENQKELSETTNNLNNATAIKGVLKKILTMVKENLLVISDTGFTFPNFKEIDGKQVSLQLIKEGSESKIKIMLCEDERDTLNLDLKK</sequence>
<evidence type="ECO:0000313" key="2">
    <source>
        <dbReference type="Proteomes" id="UP000189728"/>
    </source>
</evidence>
<dbReference type="RefSeq" id="WP_078415170.1">
    <property type="nucleotide sequence ID" value="NZ_MCRK01000006.1"/>
</dbReference>
<dbReference type="AlphaFoldDB" id="A0AAX0LCV7"/>
<gene>
    <name evidence="1" type="ORF">BFG04_07910</name>
</gene>
<proteinExistence type="predicted"/>
<organism evidence="1 2">
    <name type="scientific">Campylobacter pinnipediorum subsp. pinnipediorum</name>
    <dbReference type="NCBI Taxonomy" id="1660067"/>
    <lineage>
        <taxon>Bacteria</taxon>
        <taxon>Pseudomonadati</taxon>
        <taxon>Campylobacterota</taxon>
        <taxon>Epsilonproteobacteria</taxon>
        <taxon>Campylobacterales</taxon>
        <taxon>Campylobacteraceae</taxon>
        <taxon>Campylobacter</taxon>
    </lineage>
</organism>
<accession>A0AAX0LCV7</accession>
<evidence type="ECO:0000313" key="1">
    <source>
        <dbReference type="EMBL" id="OPA82025.1"/>
    </source>
</evidence>